<evidence type="ECO:0000313" key="1">
    <source>
        <dbReference type="EMBL" id="GAF67759.1"/>
    </source>
</evidence>
<accession>X0RFS0</accession>
<organism evidence="1">
    <name type="scientific">marine sediment metagenome</name>
    <dbReference type="NCBI Taxonomy" id="412755"/>
    <lineage>
        <taxon>unclassified sequences</taxon>
        <taxon>metagenomes</taxon>
        <taxon>ecological metagenomes</taxon>
    </lineage>
</organism>
<sequence>MWSIYFVKTSSHVVQVVRIVGFHPIDPGSS</sequence>
<dbReference type="AlphaFoldDB" id="X0RFS0"/>
<reference evidence="1" key="1">
    <citation type="journal article" date="2014" name="Front. Microbiol.">
        <title>High frequency of phylogenetically diverse reductive dehalogenase-homologous genes in deep subseafloor sedimentary metagenomes.</title>
        <authorList>
            <person name="Kawai M."/>
            <person name="Futagami T."/>
            <person name="Toyoda A."/>
            <person name="Takaki Y."/>
            <person name="Nishi S."/>
            <person name="Hori S."/>
            <person name="Arai W."/>
            <person name="Tsubouchi T."/>
            <person name="Morono Y."/>
            <person name="Uchiyama I."/>
            <person name="Ito T."/>
            <person name="Fujiyama A."/>
            <person name="Inagaki F."/>
            <person name="Takami H."/>
        </authorList>
    </citation>
    <scope>NUCLEOTIDE SEQUENCE</scope>
    <source>
        <strain evidence="1">Expedition CK06-06</strain>
    </source>
</reference>
<proteinExistence type="predicted"/>
<comment type="caution">
    <text evidence="1">The sequence shown here is derived from an EMBL/GenBank/DDBJ whole genome shotgun (WGS) entry which is preliminary data.</text>
</comment>
<protein>
    <submittedName>
        <fullName evidence="1">Uncharacterized protein</fullName>
    </submittedName>
</protein>
<feature type="non-terminal residue" evidence="1">
    <location>
        <position position="30"/>
    </location>
</feature>
<name>X0RFS0_9ZZZZ</name>
<dbReference type="EMBL" id="BARS01008884">
    <property type="protein sequence ID" value="GAF67759.1"/>
    <property type="molecule type" value="Genomic_DNA"/>
</dbReference>
<gene>
    <name evidence="1" type="ORF">S01H1_16837</name>
</gene>